<dbReference type="InterPro" id="IPR029058">
    <property type="entry name" value="AB_hydrolase_fold"/>
</dbReference>
<dbReference type="OrthoDB" id="408373at2759"/>
<dbReference type="InterPro" id="IPR000073">
    <property type="entry name" value="AB_hydrolase_1"/>
</dbReference>
<feature type="domain" description="AB hydrolase-1" evidence="3">
    <location>
        <begin position="79"/>
        <end position="309"/>
    </location>
</feature>
<evidence type="ECO:0000313" key="4">
    <source>
        <dbReference type="Proteomes" id="UP000189703"/>
    </source>
</evidence>
<dbReference type="GeneID" id="104592269"/>
<dbReference type="InParanoid" id="A0A1U7ZMR0"/>
<dbReference type="RefSeq" id="XP_010249846.1">
    <property type="nucleotide sequence ID" value="XM_010251544.2"/>
</dbReference>
<keyword evidence="4" id="KW-1185">Reference proteome</keyword>
<dbReference type="eggNOG" id="ENOG502QUXK">
    <property type="taxonomic scope" value="Eukaryota"/>
</dbReference>
<reference evidence="5" key="1">
    <citation type="submission" date="2025-08" db="UniProtKB">
        <authorList>
            <consortium name="RefSeq"/>
        </authorList>
    </citation>
    <scope>IDENTIFICATION</scope>
</reference>
<dbReference type="Pfam" id="PF12697">
    <property type="entry name" value="Abhydrolase_6"/>
    <property type="match status" value="1"/>
</dbReference>
<organism evidence="4 5">
    <name type="scientific">Nelumbo nucifera</name>
    <name type="common">Sacred lotus</name>
    <dbReference type="NCBI Taxonomy" id="4432"/>
    <lineage>
        <taxon>Eukaryota</taxon>
        <taxon>Viridiplantae</taxon>
        <taxon>Streptophyta</taxon>
        <taxon>Embryophyta</taxon>
        <taxon>Tracheophyta</taxon>
        <taxon>Spermatophyta</taxon>
        <taxon>Magnoliopsida</taxon>
        <taxon>Proteales</taxon>
        <taxon>Nelumbonaceae</taxon>
        <taxon>Nelumbo</taxon>
    </lineage>
</organism>
<comment type="similarity">
    <text evidence="1">Belongs to the AB hydrolase superfamily.</text>
</comment>
<dbReference type="Proteomes" id="UP000189703">
    <property type="component" value="Unplaced"/>
</dbReference>
<sequence length="345" mass="38118">MGTGGHVFALISPLIHFFFLYIETKQANTANYSKPTQKAPKLSVLFLLLLLDKMVTMLEEKTLSAAMNARIIGSGSEAIILAHGYGGDQSVWDRLLPYLAQHYRVLVFDWNFSGAVSDLNLFDPDKYSSFDAFADDLIALVDEQNLRFSVFVGHSMSGMIGCIASIKRPDLFKRLILVAASPRFLNAEDYEGGFEISHIEQMLFNIESNFHEWAQNFAGLVVDGRHPPSVDKFRKSLGAMRPEVALSLAKTIFLSDVRDVLEKVQTPCTIIQTSNDIVVPVSVAHYMHNKIKGKSTVEIIEGDGHFPQLTAHSSLLDVLGRVMGIDFDEKINLPSPAAEGSPIGT</sequence>
<dbReference type="Gene3D" id="3.40.50.1820">
    <property type="entry name" value="alpha/beta hydrolase"/>
    <property type="match status" value="1"/>
</dbReference>
<dbReference type="STRING" id="4432.A0A1U7ZMR0"/>
<dbReference type="AlphaFoldDB" id="A0A1U7ZMR0"/>
<evidence type="ECO:0000256" key="1">
    <source>
        <dbReference type="ARBA" id="ARBA00008645"/>
    </source>
</evidence>
<evidence type="ECO:0000256" key="2">
    <source>
        <dbReference type="ARBA" id="ARBA00022801"/>
    </source>
</evidence>
<name>A0A1U7ZMR0_NELNU</name>
<dbReference type="FunCoup" id="A0A1U7ZMR0">
    <property type="interactions" value="1"/>
</dbReference>
<dbReference type="FunFam" id="3.40.50.1820:FF:000042">
    <property type="entry name" value="probable strigolactone esterase DAD2"/>
    <property type="match status" value="1"/>
</dbReference>
<dbReference type="OMA" id="WDKIIPV"/>
<dbReference type="PANTHER" id="PTHR43039">
    <property type="entry name" value="ESTERASE-RELATED"/>
    <property type="match status" value="1"/>
</dbReference>
<evidence type="ECO:0000313" key="5">
    <source>
        <dbReference type="RefSeq" id="XP_010249846.1"/>
    </source>
</evidence>
<evidence type="ECO:0000259" key="3">
    <source>
        <dbReference type="Pfam" id="PF12697"/>
    </source>
</evidence>
<dbReference type="KEGG" id="nnu:104592269"/>
<keyword evidence="2" id="KW-0378">Hydrolase</keyword>
<protein>
    <submittedName>
        <fullName evidence="5">Strigolactone esterase D14-like</fullName>
    </submittedName>
</protein>
<gene>
    <name evidence="5" type="primary">LOC104592269</name>
</gene>
<dbReference type="GO" id="GO:0016787">
    <property type="term" value="F:hydrolase activity"/>
    <property type="evidence" value="ECO:0007669"/>
    <property type="project" value="UniProtKB-KW"/>
</dbReference>
<dbReference type="SUPFAM" id="SSF53474">
    <property type="entry name" value="alpha/beta-Hydrolases"/>
    <property type="match status" value="1"/>
</dbReference>
<proteinExistence type="inferred from homology"/>
<accession>A0A1U7ZMR0</accession>